<protein>
    <submittedName>
        <fullName evidence="5">S9 family peptidase</fullName>
        <ecNumber evidence="5">3.4.-.-</ecNumber>
    </submittedName>
</protein>
<keyword evidence="1 5" id="KW-0378">Hydrolase</keyword>
<feature type="chain" id="PRO_5046548455" evidence="3">
    <location>
        <begin position="19"/>
        <end position="715"/>
    </location>
</feature>
<dbReference type="Pfam" id="PF00326">
    <property type="entry name" value="Peptidase_S9"/>
    <property type="match status" value="1"/>
</dbReference>
<gene>
    <name evidence="5" type="ORF">QM524_05850</name>
</gene>
<feature type="domain" description="Peptidase S9 prolyl oligopeptidase catalytic" evidence="4">
    <location>
        <begin position="505"/>
        <end position="714"/>
    </location>
</feature>
<dbReference type="RefSeq" id="WP_283343860.1">
    <property type="nucleotide sequence ID" value="NZ_JASHIF010000004.1"/>
</dbReference>
<dbReference type="SUPFAM" id="SSF53474">
    <property type="entry name" value="alpha/beta-Hydrolases"/>
    <property type="match status" value="1"/>
</dbReference>
<keyword evidence="3" id="KW-0732">Signal</keyword>
<keyword evidence="2" id="KW-0645">Protease</keyword>
<evidence type="ECO:0000313" key="5">
    <source>
        <dbReference type="EMBL" id="MDI9858722.1"/>
    </source>
</evidence>
<dbReference type="Proteomes" id="UP001236507">
    <property type="component" value="Unassembled WGS sequence"/>
</dbReference>
<dbReference type="InterPro" id="IPR011659">
    <property type="entry name" value="WD40"/>
</dbReference>
<dbReference type="InterPro" id="IPR011042">
    <property type="entry name" value="6-blade_b-propeller_TolB-like"/>
</dbReference>
<accession>A0ABT6Y587</accession>
<sequence>MIKRISIVLLMVTNGLFAQNGTDKVLVTDMNKIKTIGSVNLSPDGKKVIYSVRTDEPSEENKLEFDYRSHIWVSDFQTNKQLTRGLESVGSAAWSPDGKQIAFARGVKGKSQIFIMPLDGGEAFQLTDLKQGASNPTWSPDGTKILFSVGTTVNEMLKDTLLNPSKALPSWSFEKAGFKDNTFLKPDKKVKPNPDGSLAEIRAYLDKDVEDKKAKVFSRLNFQGEANTDPEIRFNLLFVIEVKEGAKAKQLTHGFWSYNGATWSADGKKIFASCGRDTTLHPDREQNSAIVSMNADGSDLKYIIAKKGVSYSNPTPSPDGKLIAFTQSEVSWLGFNQLLIANTDGNNITPIVFDRASGNLEWTDDSKALYMTAPSNGGTPIYKLDITTKKVEKLTDFNSGITAFDIAKDKIAFAKTEVKNPSELYISDLLVKAPVKLTALNDEWLKTKAISFPEKRTYKNSKGLTVEYWIMKPANMESGKKYPLLLNMHGGPTAMWGPGESSMWHEFQYFCSQGYGVVYANPRGSGGYGKDFQFANYQDWGTGPAEDVLAAASDAAKESWVDTSKQVLTGGSYAGYLTAWIVGHDHRFKAAFAQRGVYDLTTFMGEGNAWRLVPNYFGGYPWEEKIKPILERESPYTYIDKIKTPLLIKHGENDLRTGVIQSEMMYKSMKIMGKEVEYVRMPGGTHELSRSGNIRQRIDRMLRIYEFFERYVGKK</sequence>
<dbReference type="PANTHER" id="PTHR42776:SF27">
    <property type="entry name" value="DIPEPTIDYL PEPTIDASE FAMILY MEMBER 6"/>
    <property type="match status" value="1"/>
</dbReference>
<evidence type="ECO:0000256" key="3">
    <source>
        <dbReference type="SAM" id="SignalP"/>
    </source>
</evidence>
<evidence type="ECO:0000313" key="6">
    <source>
        <dbReference type="Proteomes" id="UP001236507"/>
    </source>
</evidence>
<dbReference type="GO" id="GO:0016787">
    <property type="term" value="F:hydrolase activity"/>
    <property type="evidence" value="ECO:0007669"/>
    <property type="project" value="UniProtKB-KW"/>
</dbReference>
<keyword evidence="2" id="KW-0720">Serine protease</keyword>
<dbReference type="Pfam" id="PF07676">
    <property type="entry name" value="PD40"/>
    <property type="match status" value="3"/>
</dbReference>
<name>A0ABT6Y587_9BACT</name>
<proteinExistence type="predicted"/>
<evidence type="ECO:0000256" key="2">
    <source>
        <dbReference type="ARBA" id="ARBA00022825"/>
    </source>
</evidence>
<reference evidence="5 6" key="1">
    <citation type="submission" date="2023-05" db="EMBL/GenBank/DDBJ databases">
        <title>Novel species of genus Flectobacillus isolated from stream in China.</title>
        <authorList>
            <person name="Lu H."/>
        </authorList>
    </citation>
    <scope>NUCLEOTIDE SEQUENCE [LARGE SCALE GENOMIC DNA]</scope>
    <source>
        <strain evidence="5 6">KCTC 42575</strain>
    </source>
</reference>
<keyword evidence="6" id="KW-1185">Reference proteome</keyword>
<dbReference type="EC" id="3.4.-.-" evidence="5"/>
<dbReference type="InterPro" id="IPR001375">
    <property type="entry name" value="Peptidase_S9_cat"/>
</dbReference>
<dbReference type="EMBL" id="JASHIF010000004">
    <property type="protein sequence ID" value="MDI9858722.1"/>
    <property type="molecule type" value="Genomic_DNA"/>
</dbReference>
<dbReference type="PANTHER" id="PTHR42776">
    <property type="entry name" value="SERINE PEPTIDASE S9 FAMILY MEMBER"/>
    <property type="match status" value="1"/>
</dbReference>
<comment type="caution">
    <text evidence="5">The sequence shown here is derived from an EMBL/GenBank/DDBJ whole genome shotgun (WGS) entry which is preliminary data.</text>
</comment>
<dbReference type="InterPro" id="IPR029058">
    <property type="entry name" value="AB_hydrolase_fold"/>
</dbReference>
<dbReference type="SUPFAM" id="SSF82171">
    <property type="entry name" value="DPP6 N-terminal domain-like"/>
    <property type="match status" value="1"/>
</dbReference>
<feature type="signal peptide" evidence="3">
    <location>
        <begin position="1"/>
        <end position="18"/>
    </location>
</feature>
<evidence type="ECO:0000259" key="4">
    <source>
        <dbReference type="Pfam" id="PF00326"/>
    </source>
</evidence>
<organism evidence="5 6">
    <name type="scientific">Flectobacillus roseus</name>
    <dbReference type="NCBI Taxonomy" id="502259"/>
    <lineage>
        <taxon>Bacteria</taxon>
        <taxon>Pseudomonadati</taxon>
        <taxon>Bacteroidota</taxon>
        <taxon>Cytophagia</taxon>
        <taxon>Cytophagales</taxon>
        <taxon>Flectobacillaceae</taxon>
        <taxon>Flectobacillus</taxon>
    </lineage>
</organism>
<evidence type="ECO:0000256" key="1">
    <source>
        <dbReference type="ARBA" id="ARBA00022801"/>
    </source>
</evidence>
<dbReference type="Gene3D" id="3.40.50.1820">
    <property type="entry name" value="alpha/beta hydrolase"/>
    <property type="match status" value="1"/>
</dbReference>
<dbReference type="Gene3D" id="2.120.10.30">
    <property type="entry name" value="TolB, C-terminal domain"/>
    <property type="match status" value="2"/>
</dbReference>